<name>F7WZA8_9GAMM</name>
<proteinExistence type="inferred from homology"/>
<evidence type="ECO:0000256" key="5">
    <source>
        <dbReference type="ARBA" id="ARBA00007902"/>
    </source>
</evidence>
<comment type="function">
    <text evidence="14">Bifunctional enzyme that catalyzes two sequential steps of tryptophan biosynthetic pathway. The first reaction is catalyzed by the isomerase, coded by the TrpF domain; the second reaction is catalyzed by the synthase, coded by the TrpC domain.</text>
</comment>
<dbReference type="AlphaFoldDB" id="F7WZA8"/>
<dbReference type="InterPro" id="IPR013785">
    <property type="entry name" value="Aldolase_TIM"/>
</dbReference>
<dbReference type="FunFam" id="3.20.20.70:FF:000024">
    <property type="entry name" value="Indole-3-glycerol phosphate synthase"/>
    <property type="match status" value="1"/>
</dbReference>
<dbReference type="InterPro" id="IPR011060">
    <property type="entry name" value="RibuloseP-bd_barrel"/>
</dbReference>
<protein>
    <recommendedName>
        <fullName evidence="15">N-(5'-phosphoribosyl)anthranilate isomerase</fullName>
        <shortName evidence="15">PRAI</shortName>
        <ecNumber evidence="15">5.3.1.24</ecNumber>
    </recommendedName>
</protein>
<comment type="similarity">
    <text evidence="6">In the C-terminal section; belongs to the TrpF family.</text>
</comment>
<dbReference type="InterPro" id="IPR045186">
    <property type="entry name" value="Indole-3-glycerol_P_synth"/>
</dbReference>
<dbReference type="Pfam" id="PF00697">
    <property type="entry name" value="PRAI"/>
    <property type="match status" value="1"/>
</dbReference>
<feature type="domain" description="Indole-3-glycerol phosphate synthase" evidence="16">
    <location>
        <begin position="6"/>
        <end position="248"/>
    </location>
</feature>
<evidence type="ECO:0000313" key="19">
    <source>
        <dbReference type="Proteomes" id="UP000006811"/>
    </source>
</evidence>
<dbReference type="Proteomes" id="UP000006811">
    <property type="component" value="Chromosome"/>
</dbReference>
<evidence type="ECO:0000256" key="10">
    <source>
        <dbReference type="ARBA" id="ARBA00023141"/>
    </source>
</evidence>
<keyword evidence="11 15" id="KW-0413">Isomerase</keyword>
<dbReference type="UniPathway" id="UPA00035">
    <property type="reaction ID" value="UER00042"/>
</dbReference>
<dbReference type="GO" id="GO:0000162">
    <property type="term" value="P:L-tryptophan biosynthetic process"/>
    <property type="evidence" value="ECO:0007669"/>
    <property type="project" value="UniProtKB-UniRule"/>
</dbReference>
<dbReference type="eggNOG" id="COG0135">
    <property type="taxonomic scope" value="Bacteria"/>
</dbReference>
<evidence type="ECO:0000256" key="12">
    <source>
        <dbReference type="ARBA" id="ARBA00023239"/>
    </source>
</evidence>
<keyword evidence="8" id="KW-0210">Decarboxylase</keyword>
<evidence type="ECO:0000259" key="17">
    <source>
        <dbReference type="Pfam" id="PF00697"/>
    </source>
</evidence>
<dbReference type="NCBIfam" id="NF006945">
    <property type="entry name" value="PRK09427.1"/>
    <property type="match status" value="1"/>
</dbReference>
<evidence type="ECO:0000256" key="4">
    <source>
        <dbReference type="ARBA" id="ARBA00004696"/>
    </source>
</evidence>
<evidence type="ECO:0000256" key="15">
    <source>
        <dbReference type="HAMAP-Rule" id="MF_00135"/>
    </source>
</evidence>
<dbReference type="KEGG" id="baj:BCTU_182"/>
<evidence type="ECO:0000256" key="13">
    <source>
        <dbReference type="ARBA" id="ARBA00023268"/>
    </source>
</evidence>
<evidence type="ECO:0000256" key="2">
    <source>
        <dbReference type="ARBA" id="ARBA00001633"/>
    </source>
</evidence>
<dbReference type="HOGENOM" id="CLU_007713_1_1_6"/>
<reference evidence="18 19" key="1">
    <citation type="journal article" date="2011" name="Appl. Environ. Microbiol.">
        <title>The genome of Buchnera aphidicola from the aphid Cinara tujafilina provides new clues about the evolutionary history of metabolic losses in bacterial endosymbionts.</title>
        <authorList>
            <person name="Lamelas A."/>
            <person name="Gosalbes M.J."/>
            <person name="Moya A."/>
            <person name="Latorre A."/>
        </authorList>
    </citation>
    <scope>NUCLEOTIDE SEQUENCE [LARGE SCALE GENOMIC DNA]</scope>
    <source>
        <strain evidence="19">Cinara tujafilina</strain>
    </source>
</reference>
<feature type="domain" description="N-(5'phosphoribosyl) anthranilate isomerase (PRAI)" evidence="17">
    <location>
        <begin position="256"/>
        <end position="444"/>
    </location>
</feature>
<accession>F7WZA8</accession>
<comment type="similarity">
    <text evidence="5">In the N-terminal section; belongs to the TrpC family.</text>
</comment>
<evidence type="ECO:0000256" key="11">
    <source>
        <dbReference type="ARBA" id="ARBA00023235"/>
    </source>
</evidence>
<keyword evidence="19" id="KW-1185">Reference proteome</keyword>
<dbReference type="InterPro" id="IPR001468">
    <property type="entry name" value="Indole-3-GlycerolPSynthase_CS"/>
</dbReference>
<dbReference type="Gene3D" id="3.20.20.70">
    <property type="entry name" value="Aldolase class I"/>
    <property type="match status" value="2"/>
</dbReference>
<dbReference type="EMBL" id="CP001817">
    <property type="protein sequence ID" value="AEH39767.1"/>
    <property type="molecule type" value="Genomic_DNA"/>
</dbReference>
<dbReference type="GO" id="GO:0004425">
    <property type="term" value="F:indole-3-glycerol-phosphate synthase activity"/>
    <property type="evidence" value="ECO:0007669"/>
    <property type="project" value="UniProtKB-EC"/>
</dbReference>
<dbReference type="CDD" id="cd00331">
    <property type="entry name" value="IGPS"/>
    <property type="match status" value="1"/>
</dbReference>
<comment type="catalytic activity">
    <reaction evidence="1 15">
        <text>N-(5-phospho-beta-D-ribosyl)anthranilate = 1-(2-carboxyphenylamino)-1-deoxy-D-ribulose 5-phosphate</text>
        <dbReference type="Rhea" id="RHEA:21540"/>
        <dbReference type="ChEBI" id="CHEBI:18277"/>
        <dbReference type="ChEBI" id="CHEBI:58613"/>
        <dbReference type="EC" id="5.3.1.24"/>
    </reaction>
</comment>
<dbReference type="OrthoDB" id="9804217at2"/>
<dbReference type="InterPro" id="IPR013798">
    <property type="entry name" value="Indole-3-glycerol_P_synth_dom"/>
</dbReference>
<comment type="similarity">
    <text evidence="15">Belongs to the TrpF family.</text>
</comment>
<dbReference type="PANTHER" id="PTHR22854">
    <property type="entry name" value="TRYPTOPHAN BIOSYNTHESIS PROTEIN"/>
    <property type="match status" value="1"/>
</dbReference>
<keyword evidence="12" id="KW-0456">Lyase</keyword>
<evidence type="ECO:0000256" key="8">
    <source>
        <dbReference type="ARBA" id="ARBA00022793"/>
    </source>
</evidence>
<keyword evidence="10 15" id="KW-0057">Aromatic amino acid biosynthesis</keyword>
<dbReference type="Pfam" id="PF00218">
    <property type="entry name" value="IGPS"/>
    <property type="match status" value="1"/>
</dbReference>
<dbReference type="SUPFAM" id="SSF51366">
    <property type="entry name" value="Ribulose-phoshate binding barrel"/>
    <property type="match status" value="2"/>
</dbReference>
<organism evidence="18 19">
    <name type="scientific">Buchnera aphidicola</name>
    <name type="common">Cinara tujafilina</name>
    <dbReference type="NCBI Taxonomy" id="261317"/>
    <lineage>
        <taxon>Bacteria</taxon>
        <taxon>Pseudomonadati</taxon>
        <taxon>Pseudomonadota</taxon>
        <taxon>Gammaproteobacteria</taxon>
        <taxon>Enterobacterales</taxon>
        <taxon>Erwiniaceae</taxon>
        <taxon>Buchnera</taxon>
    </lineage>
</organism>
<evidence type="ECO:0000256" key="1">
    <source>
        <dbReference type="ARBA" id="ARBA00001164"/>
    </source>
</evidence>
<dbReference type="eggNOG" id="COG0134">
    <property type="taxonomic scope" value="Bacteria"/>
</dbReference>
<evidence type="ECO:0000259" key="16">
    <source>
        <dbReference type="Pfam" id="PF00218"/>
    </source>
</evidence>
<evidence type="ECO:0000256" key="7">
    <source>
        <dbReference type="ARBA" id="ARBA00022605"/>
    </source>
</evidence>
<comment type="pathway">
    <text evidence="3 15">Amino-acid biosynthesis; L-tryptophan biosynthesis; L-tryptophan from chorismate: step 3/5.</text>
</comment>
<evidence type="ECO:0000256" key="9">
    <source>
        <dbReference type="ARBA" id="ARBA00022822"/>
    </source>
</evidence>
<evidence type="ECO:0000256" key="3">
    <source>
        <dbReference type="ARBA" id="ARBA00004664"/>
    </source>
</evidence>
<keyword evidence="13" id="KW-0511">Multifunctional enzyme</keyword>
<evidence type="ECO:0000256" key="14">
    <source>
        <dbReference type="ARBA" id="ARBA00025592"/>
    </source>
</evidence>
<dbReference type="GO" id="GO:0004640">
    <property type="term" value="F:phosphoribosylanthranilate isomerase activity"/>
    <property type="evidence" value="ECO:0007669"/>
    <property type="project" value="UniProtKB-UniRule"/>
</dbReference>
<sequence length="458" mass="52518">MNSNTLNNILHYKNEWIKLHKLKKPLESFYSNIKNQKFLKRNTKNNPAFILECKKASPSIGLLRTKFNIPKIIQVYKKYASAISIVTENKFFKGKFKYLKQASQCTNKPLLCKDFFIDPYQIYYARYYQADAILLMMSILSNSQYVIMSNVAKKMNIDIVTEVHNISELHRALSLNADIIGINNRNLKNLSIDLKTTCRIAPLVPSDRIVISESGINKYKQIRMLSRYVNGFLIGSHLMKSNSLKKTVCSMIYGKNKVCGLTRVEDAFIVKKSGSIYGGLFFYKSPRYIKLRDCKKITSQVKLKYVGVFYNSCMKYILSRVIKLSLAVVQLHGQENQDYIKKLRSLLPKNVKIWKALPVFNNFPIERYNYINCYLIDHKNGGTGKNLIGILLKKNNVSKMMLAGGLKLNNIFQASTLGFCGLDLNSGLEISPGIKDSKKIRHAFNIIKNFPAQYILKN</sequence>
<evidence type="ECO:0000256" key="6">
    <source>
        <dbReference type="ARBA" id="ARBA00009847"/>
    </source>
</evidence>
<dbReference type="PROSITE" id="PS00614">
    <property type="entry name" value="IGPS"/>
    <property type="match status" value="1"/>
</dbReference>
<gene>
    <name evidence="18" type="primary">trpc</name>
    <name evidence="15" type="synonym">trpF</name>
    <name evidence="18" type="ORF">BCTU_182</name>
</gene>
<dbReference type="EC" id="5.3.1.24" evidence="15"/>
<dbReference type="CDD" id="cd00405">
    <property type="entry name" value="PRAI"/>
    <property type="match status" value="1"/>
</dbReference>
<comment type="pathway">
    <text evidence="4">Amino-acid biosynthesis; L-tryptophan biosynthesis; L-tryptophan from chorismate: step 4/5.</text>
</comment>
<comment type="catalytic activity">
    <reaction evidence="2">
        <text>1-(2-carboxyphenylamino)-1-deoxy-D-ribulose 5-phosphate + H(+) = (1S,2R)-1-C-(indol-3-yl)glycerol 3-phosphate + CO2 + H2O</text>
        <dbReference type="Rhea" id="RHEA:23476"/>
        <dbReference type="ChEBI" id="CHEBI:15377"/>
        <dbReference type="ChEBI" id="CHEBI:15378"/>
        <dbReference type="ChEBI" id="CHEBI:16526"/>
        <dbReference type="ChEBI" id="CHEBI:58613"/>
        <dbReference type="ChEBI" id="CHEBI:58866"/>
        <dbReference type="EC" id="4.1.1.48"/>
    </reaction>
</comment>
<evidence type="ECO:0000313" key="18">
    <source>
        <dbReference type="EMBL" id="AEH39767.1"/>
    </source>
</evidence>
<dbReference type="HAMAP" id="MF_00135">
    <property type="entry name" value="PRAI"/>
    <property type="match status" value="1"/>
</dbReference>
<keyword evidence="9 15" id="KW-0822">Tryptophan biosynthesis</keyword>
<dbReference type="STRING" id="261317.BCTU_182"/>
<keyword evidence="7 15" id="KW-0028">Amino-acid biosynthesis</keyword>
<dbReference type="PANTHER" id="PTHR22854:SF2">
    <property type="entry name" value="INDOLE-3-GLYCEROL-PHOSPHATE SYNTHASE"/>
    <property type="match status" value="1"/>
</dbReference>
<dbReference type="InterPro" id="IPR001240">
    <property type="entry name" value="PRAI_dom"/>
</dbReference>